<reference evidence="1" key="2">
    <citation type="journal article" date="2015" name="Fish Shellfish Immunol.">
        <title>Early steps in the European eel (Anguilla anguilla)-Vibrio vulnificus interaction in the gills: Role of the RtxA13 toxin.</title>
        <authorList>
            <person name="Callol A."/>
            <person name="Pajuelo D."/>
            <person name="Ebbesson L."/>
            <person name="Teles M."/>
            <person name="MacKenzie S."/>
            <person name="Amaro C."/>
        </authorList>
    </citation>
    <scope>NUCLEOTIDE SEQUENCE</scope>
</reference>
<protein>
    <submittedName>
        <fullName evidence="1">Uncharacterized protein</fullName>
    </submittedName>
</protein>
<proteinExistence type="predicted"/>
<organism evidence="1">
    <name type="scientific">Anguilla anguilla</name>
    <name type="common">European freshwater eel</name>
    <name type="synonym">Muraena anguilla</name>
    <dbReference type="NCBI Taxonomy" id="7936"/>
    <lineage>
        <taxon>Eukaryota</taxon>
        <taxon>Metazoa</taxon>
        <taxon>Chordata</taxon>
        <taxon>Craniata</taxon>
        <taxon>Vertebrata</taxon>
        <taxon>Euteleostomi</taxon>
        <taxon>Actinopterygii</taxon>
        <taxon>Neopterygii</taxon>
        <taxon>Teleostei</taxon>
        <taxon>Anguilliformes</taxon>
        <taxon>Anguillidae</taxon>
        <taxon>Anguilla</taxon>
    </lineage>
</organism>
<reference evidence="1" key="1">
    <citation type="submission" date="2014-11" db="EMBL/GenBank/DDBJ databases">
        <authorList>
            <person name="Amaro Gonzalez C."/>
        </authorList>
    </citation>
    <scope>NUCLEOTIDE SEQUENCE</scope>
</reference>
<dbReference type="AlphaFoldDB" id="A0A0E9XR07"/>
<evidence type="ECO:0000313" key="1">
    <source>
        <dbReference type="EMBL" id="JAI04261.1"/>
    </source>
</evidence>
<sequence>MQSNLFWGIKLKIEFCSLQLM</sequence>
<accession>A0A0E9XR07</accession>
<name>A0A0E9XR07_ANGAN</name>
<dbReference type="EMBL" id="GBXM01004317">
    <property type="protein sequence ID" value="JAI04261.1"/>
    <property type="molecule type" value="Transcribed_RNA"/>
</dbReference>